<evidence type="ECO:0000313" key="9">
    <source>
        <dbReference type="EMBL" id="EFM12125.1"/>
    </source>
</evidence>
<dbReference type="InterPro" id="IPR050249">
    <property type="entry name" value="Pseudomonas-type_ThrB"/>
</dbReference>
<evidence type="ECO:0000259" key="8">
    <source>
        <dbReference type="Pfam" id="PF01636"/>
    </source>
</evidence>
<dbReference type="Gene3D" id="3.30.200.20">
    <property type="entry name" value="Phosphorylase Kinase, domain 1"/>
    <property type="match status" value="1"/>
</dbReference>
<evidence type="ECO:0000256" key="6">
    <source>
        <dbReference type="ARBA" id="ARBA00022840"/>
    </source>
</evidence>
<dbReference type="GO" id="GO:0005524">
    <property type="term" value="F:ATP binding"/>
    <property type="evidence" value="ECO:0007669"/>
    <property type="project" value="UniProtKB-KW"/>
</dbReference>
<proteinExistence type="inferred from homology"/>
<gene>
    <name evidence="9" type="ORF">PaecuDRAFT_0805</name>
</gene>
<feature type="domain" description="Aminoglycoside phosphotransferase" evidence="8">
    <location>
        <begin position="24"/>
        <end position="266"/>
    </location>
</feature>
<dbReference type="InterPro" id="IPR002575">
    <property type="entry name" value="Aminoglycoside_PTrfase"/>
</dbReference>
<dbReference type="AlphaFoldDB" id="E0I583"/>
<keyword evidence="4" id="KW-0547">Nucleotide-binding</keyword>
<dbReference type="STRING" id="717606.PaecuDRAFT_0805"/>
<protein>
    <submittedName>
        <fullName evidence="9">Aminoglycoside phosphotransferase</fullName>
    </submittedName>
</protein>
<comment type="similarity">
    <text evidence="7">Belongs to the pseudomonas-type ThrB family.</text>
</comment>
<keyword evidence="6" id="KW-0067">ATP-binding</keyword>
<dbReference type="GO" id="GO:0004413">
    <property type="term" value="F:homoserine kinase activity"/>
    <property type="evidence" value="ECO:0007669"/>
    <property type="project" value="InterPro"/>
</dbReference>
<evidence type="ECO:0000256" key="2">
    <source>
        <dbReference type="ARBA" id="ARBA00022679"/>
    </source>
</evidence>
<keyword evidence="5" id="KW-0418">Kinase</keyword>
<evidence type="ECO:0000256" key="7">
    <source>
        <dbReference type="ARBA" id="ARBA00038240"/>
    </source>
</evidence>
<accession>E0I583</accession>
<evidence type="ECO:0000256" key="5">
    <source>
        <dbReference type="ARBA" id="ARBA00022777"/>
    </source>
</evidence>
<dbReference type="CDD" id="cd05153">
    <property type="entry name" value="HomoserineK_II"/>
    <property type="match status" value="1"/>
</dbReference>
<dbReference type="GO" id="GO:0009088">
    <property type="term" value="P:threonine biosynthetic process"/>
    <property type="evidence" value="ECO:0007669"/>
    <property type="project" value="UniProtKB-KW"/>
</dbReference>
<dbReference type="EMBL" id="AEDD01000002">
    <property type="protein sequence ID" value="EFM12125.1"/>
    <property type="molecule type" value="Genomic_DNA"/>
</dbReference>
<reference evidence="9 10" key="1">
    <citation type="submission" date="2010-07" db="EMBL/GenBank/DDBJ databases">
        <title>The draft genome of Paenibacillus curdlanolyticus YK9.</title>
        <authorList>
            <consortium name="US DOE Joint Genome Institute (JGI-PGF)"/>
            <person name="Lucas S."/>
            <person name="Copeland A."/>
            <person name="Lapidus A."/>
            <person name="Cheng J.-F."/>
            <person name="Bruce D."/>
            <person name="Goodwin L."/>
            <person name="Pitluck S."/>
            <person name="Land M.L."/>
            <person name="Hauser L."/>
            <person name="Chang Y.-J."/>
            <person name="Jeffries C."/>
            <person name="Anderson I.J."/>
            <person name="Johnson E."/>
            <person name="Loganathan U."/>
            <person name="Mulhopadhyay B."/>
            <person name="Kyrpides N."/>
            <person name="Woyke T.J."/>
        </authorList>
    </citation>
    <scope>NUCLEOTIDE SEQUENCE [LARGE SCALE GENOMIC DNA]</scope>
    <source>
        <strain evidence="9 10">YK9</strain>
    </source>
</reference>
<keyword evidence="3" id="KW-0791">Threonine biosynthesis</keyword>
<dbReference type="SUPFAM" id="SSF56112">
    <property type="entry name" value="Protein kinase-like (PK-like)"/>
    <property type="match status" value="1"/>
</dbReference>
<dbReference type="Pfam" id="PF01636">
    <property type="entry name" value="APH"/>
    <property type="match status" value="1"/>
</dbReference>
<name>E0I583_9BACL</name>
<dbReference type="PANTHER" id="PTHR21064">
    <property type="entry name" value="AMINOGLYCOSIDE PHOSPHOTRANSFERASE DOMAIN-CONTAINING PROTEIN-RELATED"/>
    <property type="match status" value="1"/>
</dbReference>
<dbReference type="Gene3D" id="3.90.1200.10">
    <property type="match status" value="1"/>
</dbReference>
<dbReference type="InterPro" id="IPR005280">
    <property type="entry name" value="Homoserine_kinase_II"/>
</dbReference>
<organism evidence="9 10">
    <name type="scientific">Paenibacillus curdlanolyticus YK9</name>
    <dbReference type="NCBI Taxonomy" id="717606"/>
    <lineage>
        <taxon>Bacteria</taxon>
        <taxon>Bacillati</taxon>
        <taxon>Bacillota</taxon>
        <taxon>Bacilli</taxon>
        <taxon>Bacillales</taxon>
        <taxon>Paenibacillaceae</taxon>
        <taxon>Paenibacillus</taxon>
    </lineage>
</organism>
<evidence type="ECO:0000256" key="1">
    <source>
        <dbReference type="ARBA" id="ARBA00022605"/>
    </source>
</evidence>
<dbReference type="Proteomes" id="UP000005387">
    <property type="component" value="Unassembled WGS sequence"/>
</dbReference>
<keyword evidence="2 9" id="KW-0808">Transferase</keyword>
<evidence type="ECO:0000313" key="10">
    <source>
        <dbReference type="Proteomes" id="UP000005387"/>
    </source>
</evidence>
<dbReference type="InterPro" id="IPR011009">
    <property type="entry name" value="Kinase-like_dom_sf"/>
</dbReference>
<evidence type="ECO:0000256" key="4">
    <source>
        <dbReference type="ARBA" id="ARBA00022741"/>
    </source>
</evidence>
<evidence type="ECO:0000256" key="3">
    <source>
        <dbReference type="ARBA" id="ARBA00022697"/>
    </source>
</evidence>
<dbReference type="eggNOG" id="COG2334">
    <property type="taxonomic scope" value="Bacteria"/>
</dbReference>
<keyword evidence="1" id="KW-0028">Amino-acid biosynthesis</keyword>
<keyword evidence="10" id="KW-1185">Reference proteome</keyword>
<dbReference type="PANTHER" id="PTHR21064:SF6">
    <property type="entry name" value="AMINOGLYCOSIDE PHOSPHOTRANSFERASE DOMAIN-CONTAINING PROTEIN"/>
    <property type="match status" value="1"/>
</dbReference>
<sequence length="337" mass="37909">MDRTLAELIGQYDLPSDWRAIQGPSGMNNTTRIIACSDGQFVLRIYNNHQNAKIVKLEHEVLQFLLRTGFSLKVPDPVTNRNGDTITVDSNGKLASLFRYIEGERPSVADLEQVESLGRAAGMLSGALEKLPAMEQTVAEYRPYYELAQAYEGWSDEAVLALAYQAELPEEALISISCVLAARKQLQLKLTTLSRLPHQWIHGDLNASNAVAIGRRVTGILDFEFCTIDLRAMEPAVAMVDFIRGDRTEAQRIEAIERFARGFGHERRLGVDETAALPDLMLLRMLDVFLHFAVRLSEGLDDSTVWIEQAKHADAVIGWVDRHRVQLHDMFRETMSE</sequence>